<name>W0LF32_9GAMM</name>
<reference evidence="1 2" key="2">
    <citation type="submission" date="2015-03" db="EMBL/GenBank/DDBJ databases">
        <authorList>
            <person name="Chan K.-G."/>
        </authorList>
    </citation>
    <scope>NUCLEOTIDE SEQUENCE [LARGE SCALE GENOMIC DNA]</scope>
    <source>
        <strain evidence="1 2">RB-25</strain>
    </source>
</reference>
<dbReference type="eggNOG" id="ENOG5033PQY">
    <property type="taxonomic scope" value="Bacteria"/>
</dbReference>
<dbReference type="Proteomes" id="UP000019030">
    <property type="component" value="Chromosome"/>
</dbReference>
<dbReference type="OrthoDB" id="2087814at2"/>
<protein>
    <submittedName>
        <fullName evidence="1">Acyl carrier protein</fullName>
    </submittedName>
</protein>
<dbReference type="SUPFAM" id="SSF56801">
    <property type="entry name" value="Acetyl-CoA synthetase-like"/>
    <property type="match status" value="1"/>
</dbReference>
<dbReference type="STRING" id="1441930.Z042_24840"/>
<dbReference type="EMBL" id="CP007044">
    <property type="protein sequence ID" value="AHG22473.1"/>
    <property type="molecule type" value="Genomic_DNA"/>
</dbReference>
<keyword evidence="2" id="KW-1185">Reference proteome</keyword>
<dbReference type="InterPro" id="IPR042099">
    <property type="entry name" value="ANL_N_sf"/>
</dbReference>
<sequence length="367" mass="40125">MRDKLKMLEMLVDEIGTAPTLAEMPQRTLQDKGIAGPTSAHVIEQLHTPMNLAYVTFTTGSSAFQNIVGVTHEELPQRIAAACRVFQLAGVTAGQRMLVTYPPLVNVFSLAALAEAEVSHDFLLRSCQDALLLALIKKDYQVVLGESSFLRATLQQAITLGLAKLLPKKLCLLAAGTPLDLELLDIASQLDYSVHDLYGSQEFGWLALDGILLRDDLSLVASPRGQEYVEVVVGGMPTGDSFPLARQSHICNRQGHLLTYKRQRTQPNYEVVVTATPQHSRELIEKTARTLLRIKGCIVKVAANLVLEATATQLRLTPSLPLGEPGISGAEIMISGPVATQMFDTLVQAQFAFETQAKSDPTWLKRR</sequence>
<organism evidence="1 2">
    <name type="scientific">Chania multitudinisentens RB-25</name>
    <dbReference type="NCBI Taxonomy" id="1441930"/>
    <lineage>
        <taxon>Bacteria</taxon>
        <taxon>Pseudomonadati</taxon>
        <taxon>Pseudomonadota</taxon>
        <taxon>Gammaproteobacteria</taxon>
        <taxon>Enterobacterales</taxon>
        <taxon>Yersiniaceae</taxon>
        <taxon>Chania</taxon>
    </lineage>
</organism>
<dbReference type="PATRIC" id="fig|1441930.4.peg.4919"/>
<accession>W0LF32</accession>
<dbReference type="Gene3D" id="3.40.50.12780">
    <property type="entry name" value="N-terminal domain of ligase-like"/>
    <property type="match status" value="1"/>
</dbReference>
<dbReference type="RefSeq" id="WP_024910667.1">
    <property type="nucleotide sequence ID" value="NZ_CP007044.2"/>
</dbReference>
<dbReference type="HOGENOM" id="CLU_754184_0_0_6"/>
<proteinExistence type="predicted"/>
<evidence type="ECO:0000313" key="2">
    <source>
        <dbReference type="Proteomes" id="UP000019030"/>
    </source>
</evidence>
<dbReference type="AlphaFoldDB" id="W0LF32"/>
<dbReference type="KEGG" id="sfo:Z042_24840"/>
<gene>
    <name evidence="1" type="ORF">Z042_24840</name>
</gene>
<reference evidence="1 2" key="1">
    <citation type="submission" date="2014-01" db="EMBL/GenBank/DDBJ databases">
        <title>Isolation of Serratia multitudinisentens RB-25 from Ex-Landfill site.</title>
        <authorList>
            <person name="Robson E.H.J."/>
        </authorList>
    </citation>
    <scope>NUCLEOTIDE SEQUENCE [LARGE SCALE GENOMIC DNA]</scope>
    <source>
        <strain evidence="1 2">RB-25</strain>
    </source>
</reference>
<evidence type="ECO:0000313" key="1">
    <source>
        <dbReference type="EMBL" id="AHG22473.1"/>
    </source>
</evidence>